<reference evidence="1" key="1">
    <citation type="submission" date="2020-10" db="EMBL/GenBank/DDBJ databases">
        <authorList>
            <person name="Gilroy R."/>
        </authorList>
    </citation>
    <scope>NUCLEOTIDE SEQUENCE</scope>
    <source>
        <strain evidence="1">17113</strain>
    </source>
</reference>
<sequence length="407" mass="47161">MADGKERVSPNEELYDQFFSFKEMKLLNISKFIFAEDTTYLADSLTHLSDLKSEILSDLESHLDRERWGSLSDLEKYANFSNGSPERSDIEDSFRDVLPAIRESIRRQLYKALDRDFGLKFDLELGEELSPDELPIKLASEGKTPIFFGQKEIVYSIGPSMFLRQQTPSGFKGVIYDTRSLFSLYEEGGYSRSLIERYNGAFKENIVRPNQMDYKFLSWMQNSASFSPLMDFTEDYLIALIEVLGTRNPTAFLYADSAIYSLTVPKACIINDEASINDLIKNITWNIYNLKSGIVPGIAHKVRSRLGYDFMLDFGSYRKIANLLFPRVLVFNVASNDNTHRKRGRYVFFYDYVAVNGKIFPVFKEGAKLKRQMIECRSKLAMREWMRNNRPMIRKAYLEDPRLEFGL</sequence>
<proteinExistence type="predicted"/>
<dbReference type="EMBL" id="JADINA010000034">
    <property type="protein sequence ID" value="MBO8426761.1"/>
    <property type="molecule type" value="Genomic_DNA"/>
</dbReference>
<name>A0A9D9DG63_9FIRM</name>
<evidence type="ECO:0000313" key="1">
    <source>
        <dbReference type="EMBL" id="MBO8426761.1"/>
    </source>
</evidence>
<dbReference type="Proteomes" id="UP000823634">
    <property type="component" value="Unassembled WGS sequence"/>
</dbReference>
<accession>A0A9D9DG63</accession>
<protein>
    <submittedName>
        <fullName evidence="1">Uncharacterized protein</fullName>
    </submittedName>
</protein>
<evidence type="ECO:0000313" key="2">
    <source>
        <dbReference type="Proteomes" id="UP000823634"/>
    </source>
</evidence>
<gene>
    <name evidence="1" type="ORF">IAC61_05575</name>
</gene>
<dbReference type="AlphaFoldDB" id="A0A9D9DG63"/>
<organism evidence="1 2">
    <name type="scientific">Candidatus Alloenteromonas pullistercoris</name>
    <dbReference type="NCBI Taxonomy" id="2840785"/>
    <lineage>
        <taxon>Bacteria</taxon>
        <taxon>Bacillati</taxon>
        <taxon>Bacillota</taxon>
        <taxon>Bacillota incertae sedis</taxon>
        <taxon>Candidatus Alloenteromonas</taxon>
    </lineage>
</organism>
<comment type="caution">
    <text evidence="1">The sequence shown here is derived from an EMBL/GenBank/DDBJ whole genome shotgun (WGS) entry which is preliminary data.</text>
</comment>
<reference evidence="1" key="2">
    <citation type="journal article" date="2021" name="PeerJ">
        <title>Extensive microbial diversity within the chicken gut microbiome revealed by metagenomics and culture.</title>
        <authorList>
            <person name="Gilroy R."/>
            <person name="Ravi A."/>
            <person name="Getino M."/>
            <person name="Pursley I."/>
            <person name="Horton D.L."/>
            <person name="Alikhan N.F."/>
            <person name="Baker D."/>
            <person name="Gharbi K."/>
            <person name="Hall N."/>
            <person name="Watson M."/>
            <person name="Adriaenssens E.M."/>
            <person name="Foster-Nyarko E."/>
            <person name="Jarju S."/>
            <person name="Secka A."/>
            <person name="Antonio M."/>
            <person name="Oren A."/>
            <person name="Chaudhuri R.R."/>
            <person name="La Ragione R."/>
            <person name="Hildebrand F."/>
            <person name="Pallen M.J."/>
        </authorList>
    </citation>
    <scope>NUCLEOTIDE SEQUENCE</scope>
    <source>
        <strain evidence="1">17113</strain>
    </source>
</reference>